<evidence type="ECO:0000256" key="1">
    <source>
        <dbReference type="SAM" id="Phobius"/>
    </source>
</evidence>
<proteinExistence type="predicted"/>
<dbReference type="KEGG" id="bfa:Bfae_28070"/>
<dbReference type="EMBL" id="CP001643">
    <property type="protein sequence ID" value="ACU86573.1"/>
    <property type="molecule type" value="Genomic_DNA"/>
</dbReference>
<keyword evidence="1" id="KW-1133">Transmembrane helix</keyword>
<keyword evidence="1" id="KW-0472">Membrane</keyword>
<evidence type="ECO:0000313" key="2">
    <source>
        <dbReference type="EMBL" id="ACU86573.1"/>
    </source>
</evidence>
<keyword evidence="1" id="KW-0812">Transmembrane</keyword>
<evidence type="ECO:0000313" key="3">
    <source>
        <dbReference type="Proteomes" id="UP000001919"/>
    </source>
</evidence>
<feature type="transmembrane region" description="Helical" evidence="1">
    <location>
        <begin position="12"/>
        <end position="32"/>
    </location>
</feature>
<dbReference type="PATRIC" id="fig|446465.5.peg.2768"/>
<dbReference type="Proteomes" id="UP000001919">
    <property type="component" value="Chromosome"/>
</dbReference>
<reference evidence="2 3" key="1">
    <citation type="journal article" date="2009" name="Stand. Genomic Sci.">
        <title>Complete genome sequence of Brachybacterium faecium type strain (Schefferle 6-10).</title>
        <authorList>
            <person name="Lapidus A."/>
            <person name="Pukall R."/>
            <person name="Labuttii K."/>
            <person name="Copeland A."/>
            <person name="Del Rio T.G."/>
            <person name="Nolan M."/>
            <person name="Chen F."/>
            <person name="Lucas S."/>
            <person name="Tice H."/>
            <person name="Cheng J.F."/>
            <person name="Bruce D."/>
            <person name="Goodwin L."/>
            <person name="Pitluck S."/>
            <person name="Rohde M."/>
            <person name="Goker M."/>
            <person name="Pati A."/>
            <person name="Ivanova N."/>
            <person name="Mavrommatis K."/>
            <person name="Chen A."/>
            <person name="Palaniappan K."/>
            <person name="D'haeseleer P."/>
            <person name="Chain P."/>
            <person name="Bristow J."/>
            <person name="Eisen J.A."/>
            <person name="Markowitz V."/>
            <person name="Hugenholtz P."/>
            <person name="Kyrpides N.C."/>
            <person name="Klenk H.P."/>
        </authorList>
    </citation>
    <scope>NUCLEOTIDE SEQUENCE [LARGE SCALE GENOMIC DNA]</scope>
    <source>
        <strain evidence="3">ATCC 43885 / DSM 4810 / JCM 11609 / LMG 19847 / NBRC 14762 / NCIMB 9860 / 6-10</strain>
    </source>
</reference>
<name>C7MHQ6_BRAFD</name>
<organism evidence="2 3">
    <name type="scientific">Brachybacterium faecium (strain ATCC 43885 / DSM 4810 / JCM 11609 / LMG 19847 / NBRC 14762 / NCIMB 9860 / 6-10)</name>
    <dbReference type="NCBI Taxonomy" id="446465"/>
    <lineage>
        <taxon>Bacteria</taxon>
        <taxon>Bacillati</taxon>
        <taxon>Actinomycetota</taxon>
        <taxon>Actinomycetes</taxon>
        <taxon>Micrococcales</taxon>
        <taxon>Dermabacteraceae</taxon>
        <taxon>Brachybacterium</taxon>
    </lineage>
</organism>
<sequence length="87" mass="9330">MALPPPRTSRSGTLWHIVCQGLLVAVIVAAAFGRHEQLVTRVMEVLGPPRRRALQTALAALFAVGGLAVVRDGVHAPLSEHLPRRVP</sequence>
<feature type="transmembrane region" description="Helical" evidence="1">
    <location>
        <begin position="53"/>
        <end position="70"/>
    </location>
</feature>
<dbReference type="HOGENOM" id="CLU_2477212_0_0_11"/>
<protein>
    <submittedName>
        <fullName evidence="2">Uncharacterized protein</fullName>
    </submittedName>
</protein>
<keyword evidence="3" id="KW-1185">Reference proteome</keyword>
<dbReference type="AlphaFoldDB" id="C7MHQ6"/>
<accession>C7MHQ6</accession>
<gene>
    <name evidence="2" type="ordered locus">Bfae_28070</name>
</gene>